<dbReference type="RefSeq" id="WP_094884317.1">
    <property type="nucleotide sequence ID" value="NZ_NPMS01000001.1"/>
</dbReference>
<keyword evidence="2" id="KW-1185">Reference proteome</keyword>
<dbReference type="InterPro" id="IPR019593">
    <property type="entry name" value="Spore_coat_protein_Z/Y"/>
</dbReference>
<dbReference type="AlphaFoldDB" id="A0A265NFM9"/>
<protein>
    <submittedName>
        <fullName evidence="1">Spore coat protein</fullName>
    </submittedName>
</protein>
<dbReference type="Proteomes" id="UP000216498">
    <property type="component" value="Unassembled WGS sequence"/>
</dbReference>
<organism evidence="1 2">
    <name type="scientific">Virgibacillus indicus</name>
    <dbReference type="NCBI Taxonomy" id="2024554"/>
    <lineage>
        <taxon>Bacteria</taxon>
        <taxon>Bacillati</taxon>
        <taxon>Bacillota</taxon>
        <taxon>Bacilli</taxon>
        <taxon>Bacillales</taxon>
        <taxon>Bacillaceae</taxon>
        <taxon>Virgibacillus</taxon>
    </lineage>
</organism>
<reference evidence="1 2" key="1">
    <citation type="submission" date="2017-08" db="EMBL/GenBank/DDBJ databases">
        <title>Virgibacillus indicus sp. nov. and Virgibacillus profoundi sp. nov, two moderately halophilic bacteria isolated from marine sediment by using the Microfluidic Streak Plate.</title>
        <authorList>
            <person name="Xu B."/>
            <person name="Hu B."/>
            <person name="Wang J."/>
            <person name="Zhu Y."/>
            <person name="Huang L."/>
            <person name="Du W."/>
            <person name="Huang Y."/>
        </authorList>
    </citation>
    <scope>NUCLEOTIDE SEQUENCE [LARGE SCALE GENOMIC DNA]</scope>
    <source>
        <strain evidence="1 2">IO3-P2-C2</strain>
    </source>
</reference>
<proteinExistence type="predicted"/>
<dbReference type="Pfam" id="PF10612">
    <property type="entry name" value="Spore-coat_CotZ"/>
    <property type="match status" value="1"/>
</dbReference>
<gene>
    <name evidence="1" type="ORF">CIL03_05575</name>
</gene>
<name>A0A265NFM9_9BACI</name>
<keyword evidence="1" id="KW-0167">Capsid protein</keyword>
<comment type="caution">
    <text evidence="1">The sequence shown here is derived from an EMBL/GenBank/DDBJ whole genome shotgun (WGS) entry which is preliminary data.</text>
</comment>
<evidence type="ECO:0000313" key="1">
    <source>
        <dbReference type="EMBL" id="OZU90607.1"/>
    </source>
</evidence>
<dbReference type="EMBL" id="NPMS01000001">
    <property type="protein sequence ID" value="OZU90607.1"/>
    <property type="molecule type" value="Genomic_DNA"/>
</dbReference>
<accession>A0A265NFM9</accession>
<keyword evidence="1" id="KW-0946">Virion</keyword>
<evidence type="ECO:0000313" key="2">
    <source>
        <dbReference type="Proteomes" id="UP000216498"/>
    </source>
</evidence>
<dbReference type="OrthoDB" id="1655185at2"/>
<sequence length="152" mass="16816">MGCGKDFDTGNCVCDILKEIAEVQNDVIENCCDSSCDQSIQDLMGDNDNGNGLDTVPVLLYCKGNCKPFKGFGAHPRRIRDVEGSFYFRVKKVKDDCCAVLELLRDRDDNEDNPDNPVEQHTGRLRATGICITVDLSCFCHVTCLPAIDAFN</sequence>